<keyword evidence="3" id="KW-1185">Reference proteome</keyword>
<dbReference type="AlphaFoldDB" id="A0AA36HEZ8"/>
<evidence type="ECO:0000256" key="1">
    <source>
        <dbReference type="SAM" id="MobiDB-lite"/>
    </source>
</evidence>
<dbReference type="PANTHER" id="PTHR38618">
    <property type="entry name" value="PROTEIN CBG21701-RELATED"/>
    <property type="match status" value="1"/>
</dbReference>
<gene>
    <name evidence="2" type="ORF">CYNAS_LOCUS21578</name>
</gene>
<evidence type="ECO:0000313" key="2">
    <source>
        <dbReference type="EMBL" id="CAJ0609595.1"/>
    </source>
</evidence>
<protein>
    <submittedName>
        <fullName evidence="2">Uncharacterized protein</fullName>
    </submittedName>
</protein>
<feature type="region of interest" description="Disordered" evidence="1">
    <location>
        <begin position="73"/>
        <end position="93"/>
    </location>
</feature>
<reference evidence="2" key="1">
    <citation type="submission" date="2023-07" db="EMBL/GenBank/DDBJ databases">
        <authorList>
            <consortium name="CYATHOMIX"/>
        </authorList>
    </citation>
    <scope>NUCLEOTIDE SEQUENCE</scope>
    <source>
        <strain evidence="2">N/A</strain>
    </source>
</reference>
<comment type="caution">
    <text evidence="2">The sequence shown here is derived from an EMBL/GenBank/DDBJ whole genome shotgun (WGS) entry which is preliminary data.</text>
</comment>
<evidence type="ECO:0000313" key="3">
    <source>
        <dbReference type="Proteomes" id="UP001176961"/>
    </source>
</evidence>
<dbReference type="EMBL" id="CATQJL010000326">
    <property type="protein sequence ID" value="CAJ0609595.1"/>
    <property type="molecule type" value="Genomic_DNA"/>
</dbReference>
<organism evidence="2 3">
    <name type="scientific">Cylicocyclus nassatus</name>
    <name type="common">Nematode worm</name>
    <dbReference type="NCBI Taxonomy" id="53992"/>
    <lineage>
        <taxon>Eukaryota</taxon>
        <taxon>Metazoa</taxon>
        <taxon>Ecdysozoa</taxon>
        <taxon>Nematoda</taxon>
        <taxon>Chromadorea</taxon>
        <taxon>Rhabditida</taxon>
        <taxon>Rhabditina</taxon>
        <taxon>Rhabditomorpha</taxon>
        <taxon>Strongyloidea</taxon>
        <taxon>Strongylidae</taxon>
        <taxon>Cylicocyclus</taxon>
    </lineage>
</organism>
<name>A0AA36HEZ8_CYLNA</name>
<accession>A0AA36HEZ8</accession>
<feature type="compositionally biased region" description="Polar residues" evidence="1">
    <location>
        <begin position="73"/>
        <end position="85"/>
    </location>
</feature>
<dbReference type="Proteomes" id="UP001176961">
    <property type="component" value="Unassembled WGS sequence"/>
</dbReference>
<dbReference type="PANTHER" id="PTHR38618:SF2">
    <property type="entry name" value="F-BOX DOMAIN-CONTAINING PROTEIN-RELATED"/>
    <property type="match status" value="1"/>
</dbReference>
<sequence length="371" mass="42128">MSDNQDYDCDNDIEIPRDDEYSCLQSLDTTLFFADLEMQECGDTLLKTPSGDTIRLNSSEEVDIDAYMAAHQSSLSPSDAASNASDFEDKEVEVPRGFSTDTDRFVNENSSQISPSIAQHSQKNESSVRKVEDFLENMKRDPAWARSIHYVKLNAMIPKDILLQLVRHAYTHVNERPQHMVVLSKYVNEDDITKCINMAFASTEAPLQKSLFRMYCKNSVSSLKSLIVSILAATSSNPDLEVGYNDVLGELNCSGSVRLRTPDVKTFCKLESLGKALGMRFVTTFNCRSKTDKCRIMDIRYYDEPRKDGSRVNYVHLDHEASNCRGITFSDVHSEMSFEVKGEMTPLHRMYPTVYDLNETIRKLHAQQQSK</sequence>
<proteinExistence type="predicted"/>